<keyword evidence="2" id="KW-1185">Reference proteome</keyword>
<evidence type="ECO:0000313" key="1">
    <source>
        <dbReference type="EMBL" id="CAG8671307.1"/>
    </source>
</evidence>
<gene>
    <name evidence="1" type="ORF">ACOLOM_LOCUS8961</name>
</gene>
<evidence type="ECO:0000313" key="2">
    <source>
        <dbReference type="Proteomes" id="UP000789525"/>
    </source>
</evidence>
<sequence length="131" mass="15044">MEMSTLSKVLPNPHPRHYPIHDEILSSKSEIDKIDTQISNLQVQINKLQAQLDSLQHERDNHMSYISIFRCLPVDVLVEIAHQCLQSGTSCKKLMKVSSNLRNVVTGTSTFWNNIRLWSGDYKYGHSVRPI</sequence>
<name>A0ACA9NUG5_9GLOM</name>
<reference evidence="1" key="1">
    <citation type="submission" date="2021-06" db="EMBL/GenBank/DDBJ databases">
        <authorList>
            <person name="Kallberg Y."/>
            <person name="Tangrot J."/>
            <person name="Rosling A."/>
        </authorList>
    </citation>
    <scope>NUCLEOTIDE SEQUENCE</scope>
    <source>
        <strain evidence="1">CL356</strain>
    </source>
</reference>
<protein>
    <submittedName>
        <fullName evidence="1">1893_t:CDS:1</fullName>
    </submittedName>
</protein>
<comment type="caution">
    <text evidence="1">The sequence shown here is derived from an EMBL/GenBank/DDBJ whole genome shotgun (WGS) entry which is preliminary data.</text>
</comment>
<proteinExistence type="predicted"/>
<dbReference type="EMBL" id="CAJVPT010024640">
    <property type="protein sequence ID" value="CAG8671307.1"/>
    <property type="molecule type" value="Genomic_DNA"/>
</dbReference>
<accession>A0ACA9NUG5</accession>
<organism evidence="1 2">
    <name type="scientific">Acaulospora colombiana</name>
    <dbReference type="NCBI Taxonomy" id="27376"/>
    <lineage>
        <taxon>Eukaryota</taxon>
        <taxon>Fungi</taxon>
        <taxon>Fungi incertae sedis</taxon>
        <taxon>Mucoromycota</taxon>
        <taxon>Glomeromycotina</taxon>
        <taxon>Glomeromycetes</taxon>
        <taxon>Diversisporales</taxon>
        <taxon>Acaulosporaceae</taxon>
        <taxon>Acaulospora</taxon>
    </lineage>
</organism>
<dbReference type="Proteomes" id="UP000789525">
    <property type="component" value="Unassembled WGS sequence"/>
</dbReference>